<evidence type="ECO:0000313" key="3">
    <source>
        <dbReference type="Proteomes" id="UP000007115"/>
    </source>
</evidence>
<dbReference type="AlphaFoldDB" id="G9NB59"/>
<proteinExistence type="predicted"/>
<accession>G9NB59</accession>
<protein>
    <submittedName>
        <fullName evidence="2">Uncharacterized protein</fullName>
    </submittedName>
</protein>
<evidence type="ECO:0000256" key="1">
    <source>
        <dbReference type="SAM" id="MobiDB-lite"/>
    </source>
</evidence>
<name>G9NB59_HYPVG</name>
<feature type="compositionally biased region" description="Polar residues" evidence="1">
    <location>
        <begin position="535"/>
        <end position="549"/>
    </location>
</feature>
<reference evidence="2 3" key="1">
    <citation type="journal article" date="2011" name="Genome Biol.">
        <title>Comparative genome sequence analysis underscores mycoparasitism as the ancestral life style of Trichoderma.</title>
        <authorList>
            <person name="Kubicek C.P."/>
            <person name="Herrera-Estrella A."/>
            <person name="Seidl-Seiboth V."/>
            <person name="Martinez D.A."/>
            <person name="Druzhinina I.S."/>
            <person name="Thon M."/>
            <person name="Zeilinger S."/>
            <person name="Casas-Flores S."/>
            <person name="Horwitz B.A."/>
            <person name="Mukherjee P.K."/>
            <person name="Mukherjee M."/>
            <person name="Kredics L."/>
            <person name="Alcaraz L.D."/>
            <person name="Aerts A."/>
            <person name="Antal Z."/>
            <person name="Atanasova L."/>
            <person name="Cervantes-Badillo M.G."/>
            <person name="Challacombe J."/>
            <person name="Chertkov O."/>
            <person name="McCluskey K."/>
            <person name="Coulpier F."/>
            <person name="Deshpande N."/>
            <person name="von Doehren H."/>
            <person name="Ebbole D.J."/>
            <person name="Esquivel-Naranjo E.U."/>
            <person name="Fekete E."/>
            <person name="Flipphi M."/>
            <person name="Glaser F."/>
            <person name="Gomez-Rodriguez E.Y."/>
            <person name="Gruber S."/>
            <person name="Han C."/>
            <person name="Henrissat B."/>
            <person name="Hermosa R."/>
            <person name="Hernandez-Onate M."/>
            <person name="Karaffa L."/>
            <person name="Kosti I."/>
            <person name="Le Crom S."/>
            <person name="Lindquist E."/>
            <person name="Lucas S."/>
            <person name="Luebeck M."/>
            <person name="Luebeck P.S."/>
            <person name="Margeot A."/>
            <person name="Metz B."/>
            <person name="Misra M."/>
            <person name="Nevalainen H."/>
            <person name="Omann M."/>
            <person name="Packer N."/>
            <person name="Perrone G."/>
            <person name="Uresti-Rivera E.E."/>
            <person name="Salamov A."/>
            <person name="Schmoll M."/>
            <person name="Seiboth B."/>
            <person name="Shapiro H."/>
            <person name="Sukno S."/>
            <person name="Tamayo-Ramos J.A."/>
            <person name="Tisch D."/>
            <person name="Wiest A."/>
            <person name="Wilkinson H.H."/>
            <person name="Zhang M."/>
            <person name="Coutinho P.M."/>
            <person name="Kenerley C.M."/>
            <person name="Monte E."/>
            <person name="Baker S.E."/>
            <person name="Grigoriev I.V."/>
        </authorList>
    </citation>
    <scope>NUCLEOTIDE SEQUENCE [LARGE SCALE GENOMIC DNA]</scope>
    <source>
        <strain evidence="3">Gv29-8 / FGSC 10586</strain>
    </source>
</reference>
<dbReference type="InParanoid" id="G9NB59"/>
<dbReference type="Proteomes" id="UP000007115">
    <property type="component" value="Unassembled WGS sequence"/>
</dbReference>
<dbReference type="STRING" id="413071.G9NB59"/>
<dbReference type="RefSeq" id="XP_013950268.1">
    <property type="nucleotide sequence ID" value="XM_014094793.1"/>
</dbReference>
<dbReference type="EMBL" id="ABDF02000091">
    <property type="protein sequence ID" value="EHK16067.1"/>
    <property type="molecule type" value="Genomic_DNA"/>
</dbReference>
<dbReference type="VEuPathDB" id="FungiDB:TRIVIDRAFT_206725"/>
<gene>
    <name evidence="2" type="ORF">TRIVIDRAFT_206725</name>
</gene>
<keyword evidence="3" id="KW-1185">Reference proteome</keyword>
<feature type="region of interest" description="Disordered" evidence="1">
    <location>
        <begin position="535"/>
        <end position="560"/>
    </location>
</feature>
<dbReference type="OrthoDB" id="4880414at2759"/>
<organism evidence="2 3">
    <name type="scientific">Hypocrea virens (strain Gv29-8 / FGSC 10586)</name>
    <name type="common">Gliocladium virens</name>
    <name type="synonym">Trichoderma virens</name>
    <dbReference type="NCBI Taxonomy" id="413071"/>
    <lineage>
        <taxon>Eukaryota</taxon>
        <taxon>Fungi</taxon>
        <taxon>Dikarya</taxon>
        <taxon>Ascomycota</taxon>
        <taxon>Pezizomycotina</taxon>
        <taxon>Sordariomycetes</taxon>
        <taxon>Hypocreomycetidae</taxon>
        <taxon>Hypocreales</taxon>
        <taxon>Hypocreaceae</taxon>
        <taxon>Trichoderma</taxon>
    </lineage>
</organism>
<comment type="caution">
    <text evidence="2">The sequence shown here is derived from an EMBL/GenBank/DDBJ whole genome shotgun (WGS) entry which is preliminary data.</text>
</comment>
<sequence>MEEGEKSPEGPQSSFKRLAAISAWNSVLLHVNDTLLPGFARHHIGRLAKSVASGLRVEVQTAWGSHIPSTVILRLQIRNGDDVGDFAVITLPMGQTKLPLNVDYFNAADESLMKDMFPDPKTDPFGAAHSRFRDQDLQYFENIDRTAGISSYIKYTTATIARVTAVVEAHELTIMYPSNFWNRIQRLPASLQKIAKNIKSLFDSMNPEEQITLHITLPAIPKWEQDWHVLFTDERKINPGILDIPSLCNGLIEDLDYSKILAGREEYGIFGTHSPTAYVMAVSMKNVRDFLPNVGTKVKVYLRDIAQSGYTLPKPLFTNLQVVHLASRLRSDILHAEYKASNKVDREFRGSFRERNHLISELFFQQATVDLAPYLHMPAKDDAQHEEARKAAEYLKSIGEEDDMAHYIRVYNWVRSALCVAPKTRYHEPYSGYRLDLPPGVSADVALFYVEVPRQRDWPHTLKNPPMTVDIPNMSPPTDLQQFLVNAFANQDDIIRAEIRYSLDTALYEEPPASSLKNNLTPNPVADDWWKSMVQSSGLPESDQTNQSRMLDGPRNGLDN</sequence>
<dbReference type="GeneID" id="25790385"/>
<dbReference type="OMA" id="FARHHIG"/>
<dbReference type="eggNOG" id="ENOG502RPZY">
    <property type="taxonomic scope" value="Eukaryota"/>
</dbReference>
<dbReference type="HOGENOM" id="CLU_453454_0_0_1"/>
<evidence type="ECO:0000313" key="2">
    <source>
        <dbReference type="EMBL" id="EHK16067.1"/>
    </source>
</evidence>